<organism evidence="1 2">
    <name type="scientific">Leuconostoc pseudomesenteroides</name>
    <dbReference type="NCBI Taxonomy" id="33968"/>
    <lineage>
        <taxon>Bacteria</taxon>
        <taxon>Bacillati</taxon>
        <taxon>Bacillota</taxon>
        <taxon>Bacilli</taxon>
        <taxon>Lactobacillales</taxon>
        <taxon>Lactobacillaceae</taxon>
        <taxon>Leuconostoc</taxon>
    </lineage>
</organism>
<protein>
    <submittedName>
        <fullName evidence="1">Uncharacterized protein</fullName>
    </submittedName>
</protein>
<accession>A0A1X0VDA1</accession>
<gene>
    <name evidence="1" type="ORF">BMR96_06330</name>
</gene>
<proteinExistence type="predicted"/>
<dbReference type="Proteomes" id="UP000192288">
    <property type="component" value="Unassembled WGS sequence"/>
</dbReference>
<evidence type="ECO:0000313" key="2">
    <source>
        <dbReference type="Proteomes" id="UP000192288"/>
    </source>
</evidence>
<comment type="caution">
    <text evidence="1">The sequence shown here is derived from an EMBL/GenBank/DDBJ whole genome shotgun (WGS) entry which is preliminary data.</text>
</comment>
<evidence type="ECO:0000313" key="1">
    <source>
        <dbReference type="EMBL" id="ORI97589.1"/>
    </source>
</evidence>
<name>A0A1X0VDA1_LEUPS</name>
<dbReference type="PROSITE" id="PS51257">
    <property type="entry name" value="PROKAR_LIPOPROTEIN"/>
    <property type="match status" value="1"/>
</dbReference>
<dbReference type="AlphaFoldDB" id="A0A1X0VDA1"/>
<dbReference type="RefSeq" id="WP_241870029.1">
    <property type="nucleotide sequence ID" value="NZ_MPLS01000020.1"/>
</dbReference>
<sequence length="657" mass="74253">MKALGFAGPLGALLGCLIDWITPAARNKTDEKLNEISKKLDDLGIHLDNLGSALSDKINQASIENRIESFKDKLKDTRTPFGTVAGKISQYQSGHHINLASKDKDDVQKYVNEYAALYHTSDWGFDDKKQQAVEVPKSENLQVFNDFCKFGAAIVSANFKEENIFRVMSNYESLRELFNTQTFATREAFAEYVMSHYTVWASDMMTAIFFDYFRVKGQLDQITASAEYKESVTAAKTNDTTIDDEFKKRCPVSYTLFNGLRSNARDDLMRLGYDVGSDNGHNNAYDLDEYDKNHWVYKYNNSSVFVGSQETNILGANVNAVDYAYATEIENEPVYGWSSELSGEDQNKLAAAEKAVADAKRVYDDASFPSEEYWQALTAWRQAENALTKLEIVLKAKSKQPTVLKDENGNPLPGKLKAEEKTSDDGRILFSYRNNKWVYSKLVTGEAAYAAKHMVENDKNDFDKVKEQCAISTQQDDFYFNGCWENNADLPKDKDWDAEFENVMPISDINILNTNAVTRHRGGINSVIANTVTHEVDGIQMLGFRGLGQTKRISGDKDYKLIIDGARTMYAPTFNIGLGYYQNDQHTNPTEEQKTVYQNFHYTGPKPHGEPYDVEYNDKHYDQEDVSFIKLVKDGDNELGALNNGKKTPAAPDHFVE</sequence>
<dbReference type="EMBL" id="MPLS01000020">
    <property type="protein sequence ID" value="ORI97589.1"/>
    <property type="molecule type" value="Genomic_DNA"/>
</dbReference>
<reference evidence="1 2" key="1">
    <citation type="journal article" date="2017" name="Front. Microbiol.">
        <title>Genomic Characterization of Dairy Associated Leuconostoc Species and Diversity of Leuconostocs in Undefined Mixed Mesophilic Starter Cultures.</title>
        <authorList>
            <person name="Frantzen C.A."/>
            <person name="Kot W."/>
            <person name="Pedersen T.B."/>
            <person name="Ardo Y.M."/>
            <person name="Broadbent J.R."/>
            <person name="Neve H."/>
            <person name="Hansen L.H."/>
            <person name="Dal Bello F."/>
            <person name="Ostlie H.M."/>
            <person name="Kleppen H.P."/>
            <person name="Vogensen F.K."/>
            <person name="Holo H."/>
        </authorList>
    </citation>
    <scope>NUCLEOTIDE SEQUENCE [LARGE SCALE GENOMIC DNA]</scope>
    <source>
        <strain evidence="1 2">LMGCF08</strain>
    </source>
</reference>
<dbReference type="STRING" id="33968.BMS77_03580"/>